<gene>
    <name evidence="1" type="ORF">FBZ87_106171</name>
</gene>
<dbReference type="Proteomes" id="UP000320516">
    <property type="component" value="Unassembled WGS sequence"/>
</dbReference>
<sequence length="31" mass="3249">MVSSLGHRHHDVALATLAARPVLPTTVLVDA</sequence>
<dbReference type="AlphaFoldDB" id="A0A560JLU4"/>
<reference evidence="1 2" key="1">
    <citation type="submission" date="2019-06" db="EMBL/GenBank/DDBJ databases">
        <title>Genomic Encyclopedia of Type Strains, Phase IV (KMG-V): Genome sequencing to study the core and pangenomes of soil and plant-associated prokaryotes.</title>
        <authorList>
            <person name="Whitman W."/>
        </authorList>
    </citation>
    <scope>NUCLEOTIDE SEQUENCE [LARGE SCALE GENOMIC DNA]</scope>
    <source>
        <strain evidence="1 2">BR 12005</strain>
    </source>
</reference>
<evidence type="ECO:0000313" key="2">
    <source>
        <dbReference type="Proteomes" id="UP000320516"/>
    </source>
</evidence>
<accession>A0A560JLU4</accession>
<evidence type="ECO:0000313" key="1">
    <source>
        <dbReference type="EMBL" id="TWB71927.1"/>
    </source>
</evidence>
<protein>
    <submittedName>
        <fullName evidence="1">Uncharacterized protein</fullName>
    </submittedName>
</protein>
<organism evidence="1 2">
    <name type="scientific">Nitrospirillum amazonense</name>
    <dbReference type="NCBI Taxonomy" id="28077"/>
    <lineage>
        <taxon>Bacteria</taxon>
        <taxon>Pseudomonadati</taxon>
        <taxon>Pseudomonadota</taxon>
        <taxon>Alphaproteobacteria</taxon>
        <taxon>Rhodospirillales</taxon>
        <taxon>Azospirillaceae</taxon>
        <taxon>Nitrospirillum</taxon>
    </lineage>
</organism>
<proteinExistence type="predicted"/>
<dbReference type="EMBL" id="VITV01000006">
    <property type="protein sequence ID" value="TWB71927.1"/>
    <property type="molecule type" value="Genomic_DNA"/>
</dbReference>
<comment type="caution">
    <text evidence="1">The sequence shown here is derived from an EMBL/GenBank/DDBJ whole genome shotgun (WGS) entry which is preliminary data.</text>
</comment>
<name>A0A560JLU4_9PROT</name>